<dbReference type="STRING" id="150121.SAMN06296010_2176"/>
<dbReference type="PROSITE" id="PS51257">
    <property type="entry name" value="PROKAR_LIPOPROTEIN"/>
    <property type="match status" value="1"/>
</dbReference>
<dbReference type="RefSeq" id="WP_085485838.1">
    <property type="nucleotide sequence ID" value="NZ_FXAY01000003.1"/>
</dbReference>
<keyword evidence="2" id="KW-0732">Signal</keyword>
<feature type="chain" id="PRO_5038531464" evidence="2">
    <location>
        <begin position="20"/>
        <end position="288"/>
    </location>
</feature>
<proteinExistence type="predicted"/>
<evidence type="ECO:0000256" key="2">
    <source>
        <dbReference type="SAM" id="SignalP"/>
    </source>
</evidence>
<feature type="signal peptide" evidence="2">
    <location>
        <begin position="1"/>
        <end position="19"/>
    </location>
</feature>
<dbReference type="InterPro" id="IPR013094">
    <property type="entry name" value="AB_hydrolase_3"/>
</dbReference>
<name>A0A1X7K6Y5_9MICO</name>
<dbReference type="InterPro" id="IPR029058">
    <property type="entry name" value="AB_hydrolase_fold"/>
</dbReference>
<evidence type="ECO:0000259" key="3">
    <source>
        <dbReference type="Pfam" id="PF07859"/>
    </source>
</evidence>
<dbReference type="PANTHER" id="PTHR48081">
    <property type="entry name" value="AB HYDROLASE SUPERFAMILY PROTEIN C4A8.06C"/>
    <property type="match status" value="1"/>
</dbReference>
<dbReference type="PANTHER" id="PTHR48081:SF8">
    <property type="entry name" value="ALPHA_BETA HYDROLASE FOLD-3 DOMAIN-CONTAINING PROTEIN-RELATED"/>
    <property type="match status" value="1"/>
</dbReference>
<evidence type="ECO:0000256" key="1">
    <source>
        <dbReference type="ARBA" id="ARBA00022801"/>
    </source>
</evidence>
<reference evidence="5" key="1">
    <citation type="submission" date="2017-04" db="EMBL/GenBank/DDBJ databases">
        <authorList>
            <person name="Varghese N."/>
            <person name="Submissions S."/>
        </authorList>
    </citation>
    <scope>NUCLEOTIDE SEQUENCE [LARGE SCALE GENOMIC DNA]</scope>
    <source>
        <strain evidence="5">VKM Ac-2510</strain>
    </source>
</reference>
<sequence>MRRQLVLGCAILLASLALGGCQQSSDPAVPERVAAASGAEPAAQVLVAGVTSEIFSSASKPTDPQVLFIHGGSYVHEASALHAPFFEKVLRNVNATITMPVYALAPEHGYRVAYKQMLDVYLELRASHPDSPVVLMGGSAGGGFALGFAQSLVEQGLPQPDRIVLISPWLDLTLTNPEIPAIDATDVLLDRKALLPNGLAWAHGDDPESYRLSPVNGSLGGLAPTTVLAGTNDILYPDALRLEARAKSAGLHFELVTFSGANHVFAMSPGESGDEARSIVEKLIGALG</sequence>
<organism evidence="4 5">
    <name type="scientific">Agreia pratensis</name>
    <dbReference type="NCBI Taxonomy" id="150121"/>
    <lineage>
        <taxon>Bacteria</taxon>
        <taxon>Bacillati</taxon>
        <taxon>Actinomycetota</taxon>
        <taxon>Actinomycetes</taxon>
        <taxon>Micrococcales</taxon>
        <taxon>Microbacteriaceae</taxon>
        <taxon>Agreia</taxon>
    </lineage>
</organism>
<accession>A0A1X7K6Y5</accession>
<dbReference type="AlphaFoldDB" id="A0A1X7K6Y5"/>
<evidence type="ECO:0000313" key="4">
    <source>
        <dbReference type="EMBL" id="SMG36659.1"/>
    </source>
</evidence>
<dbReference type="InterPro" id="IPR050300">
    <property type="entry name" value="GDXG_lipolytic_enzyme"/>
</dbReference>
<gene>
    <name evidence="4" type="ORF">SAMN06296010_2176</name>
</gene>
<protein>
    <submittedName>
        <fullName evidence="4">Acetyl esterase/lipase</fullName>
    </submittedName>
</protein>
<dbReference type="SUPFAM" id="SSF53474">
    <property type="entry name" value="alpha/beta-Hydrolases"/>
    <property type="match status" value="1"/>
</dbReference>
<dbReference type="EMBL" id="FXAY01000003">
    <property type="protein sequence ID" value="SMG36659.1"/>
    <property type="molecule type" value="Genomic_DNA"/>
</dbReference>
<dbReference type="OrthoDB" id="9803828at2"/>
<evidence type="ECO:0000313" key="5">
    <source>
        <dbReference type="Proteomes" id="UP000193244"/>
    </source>
</evidence>
<keyword evidence="1" id="KW-0378">Hydrolase</keyword>
<feature type="domain" description="Alpha/beta hydrolase fold-3" evidence="3">
    <location>
        <begin position="66"/>
        <end position="266"/>
    </location>
</feature>
<dbReference type="Gene3D" id="3.40.50.1820">
    <property type="entry name" value="alpha/beta hydrolase"/>
    <property type="match status" value="1"/>
</dbReference>
<dbReference type="Pfam" id="PF07859">
    <property type="entry name" value="Abhydrolase_3"/>
    <property type="match status" value="1"/>
</dbReference>
<dbReference type="GO" id="GO:0016787">
    <property type="term" value="F:hydrolase activity"/>
    <property type="evidence" value="ECO:0007669"/>
    <property type="project" value="UniProtKB-KW"/>
</dbReference>
<dbReference type="Proteomes" id="UP000193244">
    <property type="component" value="Unassembled WGS sequence"/>
</dbReference>
<keyword evidence="5" id="KW-1185">Reference proteome</keyword>